<keyword evidence="2" id="KW-1185">Reference proteome</keyword>
<protein>
    <recommendedName>
        <fullName evidence="3">NR LBD domain-containing protein</fullName>
    </recommendedName>
</protein>
<sequence>MQCIATFVAPKLQTMQEEKPLVFAKEIMNNARGNFQWAKIVTIESVNLHRKGRTAASIQENIRRLPKYIHQLYDSLFKDATPEEMRLAYLLFHWLCFAERPFSICEIQYVLVLSPETKETSIEDISHRTDFRDQLLHMVNTITDVSRGLAEIIVETNSILQAL</sequence>
<evidence type="ECO:0000313" key="2">
    <source>
        <dbReference type="Proteomes" id="UP000774617"/>
    </source>
</evidence>
<reference evidence="1 2" key="1">
    <citation type="journal article" date="2021" name="Nat. Commun.">
        <title>Genetic determinants of endophytism in the Arabidopsis root mycobiome.</title>
        <authorList>
            <person name="Mesny F."/>
            <person name="Miyauchi S."/>
            <person name="Thiergart T."/>
            <person name="Pickel B."/>
            <person name="Atanasova L."/>
            <person name="Karlsson M."/>
            <person name="Huettel B."/>
            <person name="Barry K.W."/>
            <person name="Haridas S."/>
            <person name="Chen C."/>
            <person name="Bauer D."/>
            <person name="Andreopoulos W."/>
            <person name="Pangilinan J."/>
            <person name="LaButti K."/>
            <person name="Riley R."/>
            <person name="Lipzen A."/>
            <person name="Clum A."/>
            <person name="Drula E."/>
            <person name="Henrissat B."/>
            <person name="Kohler A."/>
            <person name="Grigoriev I.V."/>
            <person name="Martin F.M."/>
            <person name="Hacquard S."/>
        </authorList>
    </citation>
    <scope>NUCLEOTIDE SEQUENCE [LARGE SCALE GENOMIC DNA]</scope>
    <source>
        <strain evidence="1 2">MPI-SDFR-AT-0080</strain>
    </source>
</reference>
<evidence type="ECO:0000313" key="1">
    <source>
        <dbReference type="EMBL" id="KAH7012376.1"/>
    </source>
</evidence>
<dbReference type="EMBL" id="JAGTJR010000088">
    <property type="protein sequence ID" value="KAH7012376.1"/>
    <property type="molecule type" value="Genomic_DNA"/>
</dbReference>
<evidence type="ECO:0008006" key="3">
    <source>
        <dbReference type="Google" id="ProtNLM"/>
    </source>
</evidence>
<accession>A0ABQ8FQJ6</accession>
<dbReference type="Proteomes" id="UP000774617">
    <property type="component" value="Unassembled WGS sequence"/>
</dbReference>
<organism evidence="1 2">
    <name type="scientific">Macrophomina phaseolina</name>
    <dbReference type="NCBI Taxonomy" id="35725"/>
    <lineage>
        <taxon>Eukaryota</taxon>
        <taxon>Fungi</taxon>
        <taxon>Dikarya</taxon>
        <taxon>Ascomycota</taxon>
        <taxon>Pezizomycotina</taxon>
        <taxon>Dothideomycetes</taxon>
        <taxon>Dothideomycetes incertae sedis</taxon>
        <taxon>Botryosphaeriales</taxon>
        <taxon>Botryosphaeriaceae</taxon>
        <taxon>Macrophomina</taxon>
    </lineage>
</organism>
<proteinExistence type="predicted"/>
<gene>
    <name evidence="1" type="ORF">B0J12DRAFT_705964</name>
</gene>
<name>A0ABQ8FQJ6_9PEZI</name>
<dbReference type="PANTHER" id="PTHR10039">
    <property type="entry name" value="AMELOGENIN"/>
    <property type="match status" value="1"/>
</dbReference>
<comment type="caution">
    <text evidence="1">The sequence shown here is derived from an EMBL/GenBank/DDBJ whole genome shotgun (WGS) entry which is preliminary data.</text>
</comment>
<dbReference type="PANTHER" id="PTHR10039:SF16">
    <property type="entry name" value="GPI INOSITOL-DEACYLASE"/>
    <property type="match status" value="1"/>
</dbReference>